<dbReference type="Gene3D" id="2.30.18.10">
    <property type="entry name" value="Transcription factor IIA (TFIIA), beta-barrel domain"/>
    <property type="match status" value="1"/>
</dbReference>
<proteinExistence type="inferred from homology"/>
<feature type="compositionally biased region" description="Acidic residues" evidence="5">
    <location>
        <begin position="326"/>
        <end position="357"/>
    </location>
</feature>
<comment type="subcellular location">
    <subcellularLocation>
        <location evidence="1">Nucleus</location>
    </subcellularLocation>
</comment>
<dbReference type="SUPFAM" id="SSF47396">
    <property type="entry name" value="Transcription factor IIA (TFIIA), alpha-helical domain"/>
    <property type="match status" value="1"/>
</dbReference>
<dbReference type="PANTHER" id="PTHR12694:SF8">
    <property type="entry name" value="TRANSCRIPTION INITIATION FACTOR IIA SUBUNIT 1"/>
    <property type="match status" value="1"/>
</dbReference>
<comment type="similarity">
    <text evidence="2">Belongs to the TFIIA subunit 1 family.</text>
</comment>
<gene>
    <name evidence="6" type="primary">TOA1_1</name>
    <name evidence="6" type="ORF">Q9L58_001848</name>
</gene>
<dbReference type="Pfam" id="PF03153">
    <property type="entry name" value="TFIIA"/>
    <property type="match status" value="1"/>
</dbReference>
<dbReference type="EMBL" id="JBBBZM010000014">
    <property type="protein sequence ID" value="KAL0639162.1"/>
    <property type="molecule type" value="Genomic_DNA"/>
</dbReference>
<evidence type="ECO:0000256" key="3">
    <source>
        <dbReference type="ARBA" id="ARBA00023163"/>
    </source>
</evidence>
<accession>A0ABR3GTW8</accession>
<dbReference type="InterPro" id="IPR009088">
    <property type="entry name" value="TFIIA_b-brl"/>
</dbReference>
<protein>
    <submittedName>
        <fullName evidence="6">Transcription factor IIA subunit alpha</fullName>
    </submittedName>
</protein>
<sequence length="403" mass="44171">MPLSSLRSVPFWARSDRCVTRDSGNGANKQGEVYQRIIQEVIDTSVIDFEEAGVNASTLEELKQVWQQKLSDLHVAHFPWDPTPPEVTVPPPQPPPAPTSPAKTQPQQPGIKQESNIQNSAGPAGQNAGGIRIKPEPGLEPQGIYASPAPGNPTHNPALAEQRARQNIAQKLNNPLQVRPSGGGGGLMLPGLASNPSQHSQQRPQNGQTNGIPQHDGADENDDDSVQMEGYRSISREEADRVLLRRIGAAERESAKATEELANALRGLKTTSSSSSSSKSFKKRRRPKRQDAYEAALDGTNSYPYPSTITSSSSAHATPRIPQLDGESEDEVADEDAINSDLDDPEEDEIDNEDEDEVPQIMLCMYDKVQRTKNKWKCVLKDGVLTINTKEYVFHKANGEYEW</sequence>
<organism evidence="6 7">
    <name type="scientific">Discina gigas</name>
    <dbReference type="NCBI Taxonomy" id="1032678"/>
    <lineage>
        <taxon>Eukaryota</taxon>
        <taxon>Fungi</taxon>
        <taxon>Dikarya</taxon>
        <taxon>Ascomycota</taxon>
        <taxon>Pezizomycotina</taxon>
        <taxon>Pezizomycetes</taxon>
        <taxon>Pezizales</taxon>
        <taxon>Discinaceae</taxon>
        <taxon>Discina</taxon>
    </lineage>
</organism>
<evidence type="ECO:0000313" key="7">
    <source>
        <dbReference type="Proteomes" id="UP001447188"/>
    </source>
</evidence>
<feature type="compositionally biased region" description="Polar residues" evidence="5">
    <location>
        <begin position="194"/>
        <end position="212"/>
    </location>
</feature>
<keyword evidence="3" id="KW-0804">Transcription</keyword>
<dbReference type="PANTHER" id="PTHR12694">
    <property type="entry name" value="TRANSCRIPTION INITIATION FACTOR IIA SUBUNIT 1"/>
    <property type="match status" value="1"/>
</dbReference>
<keyword evidence="7" id="KW-1185">Reference proteome</keyword>
<evidence type="ECO:0000313" key="6">
    <source>
        <dbReference type="EMBL" id="KAL0639162.1"/>
    </source>
</evidence>
<dbReference type="Proteomes" id="UP001447188">
    <property type="component" value="Unassembled WGS sequence"/>
</dbReference>
<name>A0ABR3GTW8_9PEZI</name>
<dbReference type="Gene3D" id="1.10.287.100">
    <property type="match status" value="1"/>
</dbReference>
<evidence type="ECO:0000256" key="5">
    <source>
        <dbReference type="SAM" id="MobiDB-lite"/>
    </source>
</evidence>
<feature type="compositionally biased region" description="Low complexity" evidence="5">
    <location>
        <begin position="100"/>
        <end position="109"/>
    </location>
</feature>
<comment type="caution">
    <text evidence="6">The sequence shown here is derived from an EMBL/GenBank/DDBJ whole genome shotgun (WGS) entry which is preliminary data.</text>
</comment>
<feature type="compositionally biased region" description="Low complexity" evidence="5">
    <location>
        <begin position="302"/>
        <end position="314"/>
    </location>
</feature>
<feature type="compositionally biased region" description="Polar residues" evidence="5">
    <location>
        <begin position="165"/>
        <end position="176"/>
    </location>
</feature>
<dbReference type="SUPFAM" id="SSF50784">
    <property type="entry name" value="Transcription factor IIA (TFIIA), beta-barrel domain"/>
    <property type="match status" value="1"/>
</dbReference>
<feature type="compositionally biased region" description="Pro residues" evidence="5">
    <location>
        <begin position="81"/>
        <end position="99"/>
    </location>
</feature>
<evidence type="ECO:0000256" key="4">
    <source>
        <dbReference type="ARBA" id="ARBA00023242"/>
    </source>
</evidence>
<feature type="region of interest" description="Disordered" evidence="5">
    <location>
        <begin position="77"/>
        <end position="357"/>
    </location>
</feature>
<reference evidence="6 7" key="1">
    <citation type="submission" date="2024-02" db="EMBL/GenBank/DDBJ databases">
        <title>Discinaceae phylogenomics.</title>
        <authorList>
            <person name="Dirks A.C."/>
            <person name="James T.Y."/>
        </authorList>
    </citation>
    <scope>NUCLEOTIDE SEQUENCE [LARGE SCALE GENOMIC DNA]</scope>
    <source>
        <strain evidence="6 7">ACD0624</strain>
    </source>
</reference>
<keyword evidence="4" id="KW-0539">Nucleus</keyword>
<evidence type="ECO:0000256" key="1">
    <source>
        <dbReference type="ARBA" id="ARBA00004123"/>
    </source>
</evidence>
<feature type="compositionally biased region" description="Basic and acidic residues" evidence="5">
    <location>
        <begin position="234"/>
        <end position="259"/>
    </location>
</feature>
<dbReference type="CDD" id="cd07976">
    <property type="entry name" value="TFIIA_alpha_beta_like"/>
    <property type="match status" value="1"/>
</dbReference>
<dbReference type="InterPro" id="IPR004855">
    <property type="entry name" value="TFIIA_asu/bsu"/>
</dbReference>
<evidence type="ECO:0000256" key="2">
    <source>
        <dbReference type="ARBA" id="ARBA00010059"/>
    </source>
</evidence>
<dbReference type="SMART" id="SM01371">
    <property type="entry name" value="TFIIA"/>
    <property type="match status" value="1"/>
</dbReference>